<evidence type="ECO:0000256" key="1">
    <source>
        <dbReference type="SAM" id="MobiDB-lite"/>
    </source>
</evidence>
<proteinExistence type="predicted"/>
<accession>A0ABN3PH29</accession>
<comment type="caution">
    <text evidence="2">The sequence shown here is derived from an EMBL/GenBank/DDBJ whole genome shotgun (WGS) entry which is preliminary data.</text>
</comment>
<feature type="region of interest" description="Disordered" evidence="1">
    <location>
        <begin position="79"/>
        <end position="103"/>
    </location>
</feature>
<keyword evidence="3" id="KW-1185">Reference proteome</keyword>
<dbReference type="EMBL" id="BAAATD010000002">
    <property type="protein sequence ID" value="GAA2585177.1"/>
    <property type="molecule type" value="Genomic_DNA"/>
</dbReference>
<evidence type="ECO:0000313" key="2">
    <source>
        <dbReference type="EMBL" id="GAA2585177.1"/>
    </source>
</evidence>
<evidence type="ECO:0000313" key="3">
    <source>
        <dbReference type="Proteomes" id="UP001501509"/>
    </source>
</evidence>
<organism evidence="2 3">
    <name type="scientific">Actinomadura fulvescens</name>
    <dbReference type="NCBI Taxonomy" id="46160"/>
    <lineage>
        <taxon>Bacteria</taxon>
        <taxon>Bacillati</taxon>
        <taxon>Actinomycetota</taxon>
        <taxon>Actinomycetes</taxon>
        <taxon>Streptosporangiales</taxon>
        <taxon>Thermomonosporaceae</taxon>
        <taxon>Actinomadura</taxon>
    </lineage>
</organism>
<name>A0ABN3PH29_9ACTN</name>
<sequence length="273" mass="29427">MTEACWAGETVRLAGWLKREPAAPRHLDLLLRERDKGRVLTFPAITGPPEAEPAAGAERVRFEASVHVPSAADGGPLPSGLWDLELAGGEGATTPLGRDRDPAIDVSPQRRFLADSTTATLYFTVNGTLAIDVGGQAHTAGTATARAVEWNARDEEITVTGHLAFHTATMPISATLTLREHGTGRVYEVIAMLDADSEGLSYKADIPMTRALIDDPLPRGTWDAYLILGFAGMHRELRVMAPDRSAATQVWRRLRHVRVSTTQAPAPLTIQVG</sequence>
<gene>
    <name evidence="2" type="ORF">GCM10010411_17390</name>
</gene>
<dbReference type="Proteomes" id="UP001501509">
    <property type="component" value="Unassembled WGS sequence"/>
</dbReference>
<protein>
    <submittedName>
        <fullName evidence="2">Uncharacterized protein</fullName>
    </submittedName>
</protein>
<reference evidence="2 3" key="1">
    <citation type="journal article" date="2019" name="Int. J. Syst. Evol. Microbiol.">
        <title>The Global Catalogue of Microorganisms (GCM) 10K type strain sequencing project: providing services to taxonomists for standard genome sequencing and annotation.</title>
        <authorList>
            <consortium name="The Broad Institute Genomics Platform"/>
            <consortium name="The Broad Institute Genome Sequencing Center for Infectious Disease"/>
            <person name="Wu L."/>
            <person name="Ma J."/>
        </authorList>
    </citation>
    <scope>NUCLEOTIDE SEQUENCE [LARGE SCALE GENOMIC DNA]</scope>
    <source>
        <strain evidence="2 3">JCM 6833</strain>
    </source>
</reference>